<evidence type="ECO:0000313" key="3">
    <source>
        <dbReference type="Proteomes" id="UP000632498"/>
    </source>
</evidence>
<keyword evidence="2" id="KW-0378">Hydrolase</keyword>
<dbReference type="NCBIfam" id="NF006601">
    <property type="entry name" value="PRK09145.1"/>
    <property type="match status" value="1"/>
</dbReference>
<keyword evidence="2" id="KW-0269">Exonuclease</keyword>
<keyword evidence="2" id="KW-0540">Nuclease</keyword>
<dbReference type="PANTHER" id="PTHR30231">
    <property type="entry name" value="DNA POLYMERASE III SUBUNIT EPSILON"/>
    <property type="match status" value="1"/>
</dbReference>
<feature type="domain" description="Exonuclease" evidence="1">
    <location>
        <begin position="21"/>
        <end position="194"/>
    </location>
</feature>
<dbReference type="InterPro" id="IPR036397">
    <property type="entry name" value="RNaseH_sf"/>
</dbReference>
<dbReference type="InterPro" id="IPR012337">
    <property type="entry name" value="RNaseH-like_sf"/>
</dbReference>
<dbReference type="EMBL" id="BMHV01000009">
    <property type="protein sequence ID" value="GGF62179.1"/>
    <property type="molecule type" value="Genomic_DNA"/>
</dbReference>
<dbReference type="AlphaFoldDB" id="A0A917BZ77"/>
<name>A0A917BZ77_9PROT</name>
<reference evidence="2" key="1">
    <citation type="journal article" date="2014" name="Int. J. Syst. Evol. Microbiol.">
        <title>Complete genome sequence of Corynebacterium casei LMG S-19264T (=DSM 44701T), isolated from a smear-ripened cheese.</title>
        <authorList>
            <consortium name="US DOE Joint Genome Institute (JGI-PGF)"/>
            <person name="Walter F."/>
            <person name="Albersmeier A."/>
            <person name="Kalinowski J."/>
            <person name="Ruckert C."/>
        </authorList>
    </citation>
    <scope>NUCLEOTIDE SEQUENCE</scope>
    <source>
        <strain evidence="2">CGMCC 1.15254</strain>
    </source>
</reference>
<dbReference type="Pfam" id="PF00929">
    <property type="entry name" value="RNase_T"/>
    <property type="match status" value="1"/>
</dbReference>
<evidence type="ECO:0000259" key="1">
    <source>
        <dbReference type="SMART" id="SM00479"/>
    </source>
</evidence>
<dbReference type="Gene3D" id="3.30.420.10">
    <property type="entry name" value="Ribonuclease H-like superfamily/Ribonuclease H"/>
    <property type="match status" value="1"/>
</dbReference>
<accession>A0A917BZ77</accession>
<keyword evidence="3" id="KW-1185">Reference proteome</keyword>
<dbReference type="GO" id="GO:0006259">
    <property type="term" value="P:DNA metabolic process"/>
    <property type="evidence" value="ECO:0007669"/>
    <property type="project" value="UniProtKB-ARBA"/>
</dbReference>
<protein>
    <submittedName>
        <fullName evidence="2">3'-5' exonuclease</fullName>
    </submittedName>
</protein>
<reference evidence="2" key="2">
    <citation type="submission" date="2020-09" db="EMBL/GenBank/DDBJ databases">
        <authorList>
            <person name="Sun Q."/>
            <person name="Zhou Y."/>
        </authorList>
    </citation>
    <scope>NUCLEOTIDE SEQUENCE</scope>
    <source>
        <strain evidence="2">CGMCC 1.15254</strain>
    </source>
</reference>
<dbReference type="GO" id="GO:0003676">
    <property type="term" value="F:nucleic acid binding"/>
    <property type="evidence" value="ECO:0007669"/>
    <property type="project" value="InterPro"/>
</dbReference>
<sequence>MKKRLQDPSYGFLFEEEPENEYVCFDLETTNLDPRMAQILSIGAVRIRDHRVLSSQKFYLEVRAEGNFDEEAIKVHRIRKTDAKKGHCVQDAVKQLVEFIGSRPIVGYYLEFDVAVVNRYLKDMIGIGLPNRQIEVSAQYYDWQTRGDIDRYVDLSFENIRKTLDLPALPAHNAVHDALMTALCFVKLKHQTMSAWRRGHEKQLN</sequence>
<dbReference type="InterPro" id="IPR013520">
    <property type="entry name" value="Ribonucl_H"/>
</dbReference>
<organism evidence="2 3">
    <name type="scientific">Terasakiella brassicae</name>
    <dbReference type="NCBI Taxonomy" id="1634917"/>
    <lineage>
        <taxon>Bacteria</taxon>
        <taxon>Pseudomonadati</taxon>
        <taxon>Pseudomonadota</taxon>
        <taxon>Alphaproteobacteria</taxon>
        <taxon>Rhodospirillales</taxon>
        <taxon>Terasakiellaceae</taxon>
        <taxon>Terasakiella</taxon>
    </lineage>
</organism>
<gene>
    <name evidence="2" type="ORF">GCM10011332_15010</name>
</gene>
<dbReference type="CDD" id="cd06127">
    <property type="entry name" value="DEDDh"/>
    <property type="match status" value="1"/>
</dbReference>
<evidence type="ECO:0000313" key="2">
    <source>
        <dbReference type="EMBL" id="GGF62179.1"/>
    </source>
</evidence>
<dbReference type="GO" id="GO:0005829">
    <property type="term" value="C:cytosol"/>
    <property type="evidence" value="ECO:0007669"/>
    <property type="project" value="TreeGrafter"/>
</dbReference>
<proteinExistence type="predicted"/>
<comment type="caution">
    <text evidence="2">The sequence shown here is derived from an EMBL/GenBank/DDBJ whole genome shotgun (WGS) entry which is preliminary data.</text>
</comment>
<dbReference type="Proteomes" id="UP000632498">
    <property type="component" value="Unassembled WGS sequence"/>
</dbReference>
<dbReference type="SMART" id="SM00479">
    <property type="entry name" value="EXOIII"/>
    <property type="match status" value="1"/>
</dbReference>
<dbReference type="SUPFAM" id="SSF53098">
    <property type="entry name" value="Ribonuclease H-like"/>
    <property type="match status" value="1"/>
</dbReference>
<dbReference type="PANTHER" id="PTHR30231:SF7">
    <property type="entry name" value="BLR4117 PROTEIN"/>
    <property type="match status" value="1"/>
</dbReference>
<dbReference type="GO" id="GO:0008408">
    <property type="term" value="F:3'-5' exonuclease activity"/>
    <property type="evidence" value="ECO:0007669"/>
    <property type="project" value="TreeGrafter"/>
</dbReference>